<feature type="chain" id="PRO_5035819548" description="Olfactomedin-like domain-containing protein" evidence="5">
    <location>
        <begin position="25"/>
        <end position="712"/>
    </location>
</feature>
<dbReference type="EMBL" id="JABFDY010000012">
    <property type="protein sequence ID" value="KAF7700267.1"/>
    <property type="molecule type" value="Genomic_DNA"/>
</dbReference>
<evidence type="ECO:0000256" key="1">
    <source>
        <dbReference type="ARBA" id="ARBA00004613"/>
    </source>
</evidence>
<accession>A0A8T0B287</accession>
<evidence type="ECO:0000256" key="4">
    <source>
        <dbReference type="SAM" id="MobiDB-lite"/>
    </source>
</evidence>
<keyword evidence="8" id="KW-1185">Reference proteome</keyword>
<feature type="region of interest" description="Disordered" evidence="4">
    <location>
        <begin position="370"/>
        <end position="452"/>
    </location>
</feature>
<protein>
    <recommendedName>
        <fullName evidence="6">Olfactomedin-like domain-containing protein</fullName>
    </recommendedName>
</protein>
<dbReference type="Proteomes" id="UP000606274">
    <property type="component" value="Unassembled WGS sequence"/>
</dbReference>
<comment type="caution">
    <text evidence="3">Lacks conserved residue(s) required for the propagation of feature annotation.</text>
</comment>
<comment type="subcellular location">
    <subcellularLocation>
        <location evidence="1">Secreted</location>
    </subcellularLocation>
</comment>
<dbReference type="SMART" id="SM00284">
    <property type="entry name" value="OLF"/>
    <property type="match status" value="1"/>
</dbReference>
<dbReference type="OrthoDB" id="8626508at2759"/>
<keyword evidence="5" id="KW-0732">Signal</keyword>
<dbReference type="PANTHER" id="PTHR23192">
    <property type="entry name" value="OLFACTOMEDIN-RELATED"/>
    <property type="match status" value="1"/>
</dbReference>
<evidence type="ECO:0000256" key="2">
    <source>
        <dbReference type="ARBA" id="ARBA00022525"/>
    </source>
</evidence>
<evidence type="ECO:0000313" key="8">
    <source>
        <dbReference type="Proteomes" id="UP000606274"/>
    </source>
</evidence>
<evidence type="ECO:0000313" key="7">
    <source>
        <dbReference type="EMBL" id="KAF7700267.1"/>
    </source>
</evidence>
<evidence type="ECO:0000259" key="6">
    <source>
        <dbReference type="PROSITE" id="PS51132"/>
    </source>
</evidence>
<evidence type="ECO:0000256" key="5">
    <source>
        <dbReference type="SAM" id="SignalP"/>
    </source>
</evidence>
<dbReference type="GO" id="GO:0005615">
    <property type="term" value="C:extracellular space"/>
    <property type="evidence" value="ECO:0007669"/>
    <property type="project" value="TreeGrafter"/>
</dbReference>
<reference evidence="7" key="1">
    <citation type="submission" date="2020-08" db="EMBL/GenBank/DDBJ databases">
        <title>Chromosome-level assembly of Southern catfish (Silurus meridionalis) provides insights into visual adaptation to the nocturnal and benthic lifestyles.</title>
        <authorList>
            <person name="Zhang Y."/>
            <person name="Wang D."/>
            <person name="Peng Z."/>
        </authorList>
    </citation>
    <scope>NUCLEOTIDE SEQUENCE</scope>
    <source>
        <strain evidence="7">SWU-2019-XX</strain>
        <tissue evidence="7">Muscle</tissue>
    </source>
</reference>
<dbReference type="AlphaFoldDB" id="A0A8T0B287"/>
<dbReference type="PANTHER" id="PTHR23192:SF79">
    <property type="entry name" value="OLFACTOMEDIN-LIKE PROTEIN 2B ISOFORM X1"/>
    <property type="match status" value="1"/>
</dbReference>
<dbReference type="PROSITE" id="PS51132">
    <property type="entry name" value="OLF"/>
    <property type="match status" value="1"/>
</dbReference>
<dbReference type="InterPro" id="IPR003112">
    <property type="entry name" value="Olfac-like_dom"/>
</dbReference>
<sequence>MMLSLRLLLLAWSCALCFVPLVWTGLMESPSQQNQVFSEEFEDAALEDELDNQENIITQLIGDYDKVKTLSEGPDCHCKCVVRPLSRSACRRIEEGTGKLEDFYTVETVTSGPNCKKCACIAPPSALNPCEGDFRFKKLQEAGKDDIKLSTIMDLLEGALYGMDLLKLHSVTTKLLARVENIEKSFSGNVTKEQGSMKEDKGQGKDLHTNQHIEKKRLLSELEPSLQNKVAAAFSHSEKKYEEKFVGGQDSSRLLKRSHVEHTDMQKLVKGKMGPNGMNIRSMTFYKADTEEDDDGDQQAGTDDVLSGDGSVDLLIEPEDQIPKQQDMQYSGPHTTGTMAPKLNRETTTDVLTITKLPEQKSWETERMITTSTATPHSLTTITTPTTTPTTTTRPTSTTQSATSNRSTTTSAFPKAPKPEQNSTSAGRKYTVKSRLSWDEEPKVNTDSPKNSGICKDTLATIAEPVTHNAYGRNEGAWMKDPKGNGNVIYVTNYYYGGNLLEFRDMDTFKQGRHSNSYKLPYNWIGTGHVVYNGAFYYNRAFSHDIIKYDLRLRYVAAWTTLHDAMFEHEDEEAPWSFRGHSDVDFAVDESGLWLVYPALDEEGFHQEVIILNKLNPFDLQKENTWRTGLRRNSYGNSFVICGVLYAVDSYERINATISYAFDTHTHTQMVPRLPFINNYTYTTQIDYNPKDRMIYAWDKGHQVTYDVIFAY</sequence>
<keyword evidence="2" id="KW-0964">Secreted</keyword>
<feature type="compositionally biased region" description="Basic and acidic residues" evidence="4">
    <location>
        <begin position="195"/>
        <end position="211"/>
    </location>
</feature>
<evidence type="ECO:0000256" key="3">
    <source>
        <dbReference type="PROSITE-ProRule" id="PRU00446"/>
    </source>
</evidence>
<dbReference type="GO" id="GO:0007165">
    <property type="term" value="P:signal transduction"/>
    <property type="evidence" value="ECO:0007669"/>
    <property type="project" value="TreeGrafter"/>
</dbReference>
<gene>
    <name evidence="7" type="ORF">HF521_003225</name>
</gene>
<proteinExistence type="predicted"/>
<feature type="domain" description="Olfactomedin-like" evidence="6">
    <location>
        <begin position="454"/>
        <end position="712"/>
    </location>
</feature>
<organism evidence="7 8">
    <name type="scientific">Silurus meridionalis</name>
    <name type="common">Southern catfish</name>
    <name type="synonym">Silurus soldatovi meridionalis</name>
    <dbReference type="NCBI Taxonomy" id="175797"/>
    <lineage>
        <taxon>Eukaryota</taxon>
        <taxon>Metazoa</taxon>
        <taxon>Chordata</taxon>
        <taxon>Craniata</taxon>
        <taxon>Vertebrata</taxon>
        <taxon>Euteleostomi</taxon>
        <taxon>Actinopterygii</taxon>
        <taxon>Neopterygii</taxon>
        <taxon>Teleostei</taxon>
        <taxon>Ostariophysi</taxon>
        <taxon>Siluriformes</taxon>
        <taxon>Siluridae</taxon>
        <taxon>Silurus</taxon>
    </lineage>
</organism>
<feature type="compositionally biased region" description="Low complexity" evidence="4">
    <location>
        <begin position="370"/>
        <end position="411"/>
    </location>
</feature>
<name>A0A8T0B287_SILME</name>
<dbReference type="InterPro" id="IPR050605">
    <property type="entry name" value="Olfactomedin-like_domain"/>
</dbReference>
<dbReference type="Pfam" id="PF02191">
    <property type="entry name" value="OLF"/>
    <property type="match status" value="1"/>
</dbReference>
<feature type="signal peptide" evidence="5">
    <location>
        <begin position="1"/>
        <end position="24"/>
    </location>
</feature>
<comment type="caution">
    <text evidence="7">The sequence shown here is derived from an EMBL/GenBank/DDBJ whole genome shotgun (WGS) entry which is preliminary data.</text>
</comment>
<feature type="region of interest" description="Disordered" evidence="4">
    <location>
        <begin position="190"/>
        <end position="211"/>
    </location>
</feature>